<organism evidence="2 3">
    <name type="scientific">Nocardioides lianchengensis</name>
    <dbReference type="NCBI Taxonomy" id="1045774"/>
    <lineage>
        <taxon>Bacteria</taxon>
        <taxon>Bacillati</taxon>
        <taxon>Actinomycetota</taxon>
        <taxon>Actinomycetes</taxon>
        <taxon>Propionibacteriales</taxon>
        <taxon>Nocardioidaceae</taxon>
        <taxon>Nocardioides</taxon>
    </lineage>
</organism>
<accession>A0A1G7APF4</accession>
<protein>
    <submittedName>
        <fullName evidence="2">Calcineurin-like phosphoesterase</fullName>
    </submittedName>
</protein>
<dbReference type="InterPro" id="IPR029052">
    <property type="entry name" value="Metallo-depent_PP-like"/>
</dbReference>
<dbReference type="InterPro" id="IPR039331">
    <property type="entry name" value="PAPs-like"/>
</dbReference>
<dbReference type="SUPFAM" id="SSF56300">
    <property type="entry name" value="Metallo-dependent phosphatases"/>
    <property type="match status" value="1"/>
</dbReference>
<dbReference type="STRING" id="1045774.SAMN05421872_11620"/>
<keyword evidence="1" id="KW-0732">Signal</keyword>
<dbReference type="EMBL" id="FMZM01000016">
    <property type="protein sequence ID" value="SDE16672.1"/>
    <property type="molecule type" value="Genomic_DNA"/>
</dbReference>
<gene>
    <name evidence="2" type="ORF">SAMN05421872_11620</name>
</gene>
<name>A0A1G7APF4_9ACTN</name>
<dbReference type="PANTHER" id="PTHR22953">
    <property type="entry name" value="ACID PHOSPHATASE RELATED"/>
    <property type="match status" value="1"/>
</dbReference>
<keyword evidence="3" id="KW-1185">Reference proteome</keyword>
<dbReference type="OrthoDB" id="4427112at2"/>
<evidence type="ECO:0000313" key="2">
    <source>
        <dbReference type="EMBL" id="SDE16672.1"/>
    </source>
</evidence>
<reference evidence="2 3" key="1">
    <citation type="submission" date="2016-10" db="EMBL/GenBank/DDBJ databases">
        <authorList>
            <person name="de Groot N.N."/>
        </authorList>
    </citation>
    <scope>NUCLEOTIDE SEQUENCE [LARGE SCALE GENOMIC DNA]</scope>
    <source>
        <strain evidence="2 3">CGMCC 4.6858</strain>
    </source>
</reference>
<evidence type="ECO:0000313" key="3">
    <source>
        <dbReference type="Proteomes" id="UP000199034"/>
    </source>
</evidence>
<proteinExistence type="predicted"/>
<dbReference type="PROSITE" id="PS51318">
    <property type="entry name" value="TAT"/>
    <property type="match status" value="1"/>
</dbReference>
<dbReference type="PANTHER" id="PTHR22953:SF153">
    <property type="entry name" value="PURPLE ACID PHOSPHATASE"/>
    <property type="match status" value="1"/>
</dbReference>
<sequence>MTPSPSWSRRAVVTVGAASAGALALAPALLSGSASARTARVLSTARAGTLGLLTDPFLQAPTADGVSVVWMTEYAGARHTLLVGEAVEALTDAQLVSAATGTPPAGIRAFAATSFRLSRVVEDAASNVADKPTTMTPREVHRHEAVATGLGARTPYRIVSTDGGAFAASGTFELAPAPKPGQDLTIMLTSDHQAMVNTPANLALAKATLGTIDAVFLAGDLVNVPDRASEWFDDTRGSGFFPALQGRGGRVSTGGRSYAGGEIVQSAVLYPSIGNHEVQGRVDGLTALNLNNCVPVEIAERRYEQVKASVNPGGDPAIKAQWLEDNSWSTTTYEEIFSLPEDSPGGKRYYATTVGDVRLVSLFSTRIWRGTNANTLPADRTVVSRYQESAAALPDPMAQGYGEFVFESLAAGSEQYEWLKEELASEAFQGAAIKVVVLHEGPQGLGDNVMPVFAEPDRIETRDAAGALTSVRYEYHPRDNMLLHDLQPLLEEAGTDLVLNGHSHLWNRFRSASGTNWLETSNTGNTYGAFDSLSSRTRPLPPAPWNADNYLALGNPGGLEPILPTVAPFLNPDGVPLPFVQSNDLCVFTALDTGTRTVTSWVYDVRQPDTAPWVLDEFTIGRGATNLTAHAVITGTDGVRIAGTVRSETAATGTVVLTAEGRELARATVTGGVFSVTLPAGLLDVGTHAVGLAFPRTRTHLATSMTLAVTVPDPDAVVVPPAPAAPARAVVTARVLKVLRSRVRVAIRVDVPRGHATGRVEIRRGDGTLVRRATLRRGRATVNVPRRKLRAAGQTTLRVVYPGTASVARSVGTVTFRLGRR</sequence>
<dbReference type="RefSeq" id="WP_139175818.1">
    <property type="nucleotide sequence ID" value="NZ_FMZM01000016.1"/>
</dbReference>
<dbReference type="Gene3D" id="3.60.21.10">
    <property type="match status" value="1"/>
</dbReference>
<dbReference type="AlphaFoldDB" id="A0A1G7APF4"/>
<dbReference type="Proteomes" id="UP000199034">
    <property type="component" value="Unassembled WGS sequence"/>
</dbReference>
<dbReference type="InterPro" id="IPR006311">
    <property type="entry name" value="TAT_signal"/>
</dbReference>
<evidence type="ECO:0000256" key="1">
    <source>
        <dbReference type="ARBA" id="ARBA00022729"/>
    </source>
</evidence>
<dbReference type="GO" id="GO:0003993">
    <property type="term" value="F:acid phosphatase activity"/>
    <property type="evidence" value="ECO:0007669"/>
    <property type="project" value="InterPro"/>
</dbReference>